<protein>
    <submittedName>
        <fullName evidence="2">Uncharacterized protein</fullName>
    </submittedName>
</protein>
<name>A0AAF1BKQ2_9TREE</name>
<dbReference type="AlphaFoldDB" id="A0AAF1BKQ2"/>
<sequence>MSVMSTSYTARKLGRMDPGGNGRLARSLIADYVESRLEAGVPPSQIARDLNALADKVPEHGDNIDAGRAHLARFNHLPDIDVTDYMVSPPQSSSIVRRLSGRARRHSQPTPAAATAHQPRPPVVRLPSNSAETPPPPYTRSERAAANADVLARLGAAENANLHLVTQLSAAEARIAQLEEALANAQH</sequence>
<keyword evidence="3" id="KW-1185">Reference proteome</keyword>
<reference evidence="2" key="1">
    <citation type="submission" date="2023-10" db="EMBL/GenBank/DDBJ databases">
        <authorList>
            <person name="Noh H."/>
        </authorList>
    </citation>
    <scope>NUCLEOTIDE SEQUENCE</scope>
    <source>
        <strain evidence="2">DUCC4014</strain>
    </source>
</reference>
<dbReference type="RefSeq" id="XP_062630248.1">
    <property type="nucleotide sequence ID" value="XM_062774264.1"/>
</dbReference>
<dbReference type="Proteomes" id="UP000827549">
    <property type="component" value="Chromosome 5"/>
</dbReference>
<evidence type="ECO:0000313" key="3">
    <source>
        <dbReference type="Proteomes" id="UP000827549"/>
    </source>
</evidence>
<dbReference type="EMBL" id="CP086718">
    <property type="protein sequence ID" value="WOO84222.1"/>
    <property type="molecule type" value="Genomic_DNA"/>
</dbReference>
<gene>
    <name evidence="2" type="ORF">LOC62_05G007744</name>
</gene>
<evidence type="ECO:0000313" key="2">
    <source>
        <dbReference type="EMBL" id="WOO84222.1"/>
    </source>
</evidence>
<evidence type="ECO:0000256" key="1">
    <source>
        <dbReference type="SAM" id="MobiDB-lite"/>
    </source>
</evidence>
<organism evidence="2 3">
    <name type="scientific">Vanrija pseudolonga</name>
    <dbReference type="NCBI Taxonomy" id="143232"/>
    <lineage>
        <taxon>Eukaryota</taxon>
        <taxon>Fungi</taxon>
        <taxon>Dikarya</taxon>
        <taxon>Basidiomycota</taxon>
        <taxon>Agaricomycotina</taxon>
        <taxon>Tremellomycetes</taxon>
        <taxon>Trichosporonales</taxon>
        <taxon>Trichosporonaceae</taxon>
        <taxon>Vanrija</taxon>
    </lineage>
</organism>
<feature type="compositionally biased region" description="Low complexity" evidence="1">
    <location>
        <begin position="108"/>
        <end position="118"/>
    </location>
</feature>
<accession>A0AAF1BKQ2</accession>
<dbReference type="GeneID" id="87810915"/>
<feature type="region of interest" description="Disordered" evidence="1">
    <location>
        <begin position="91"/>
        <end position="141"/>
    </location>
</feature>
<proteinExistence type="predicted"/>